<organism evidence="3 4">
    <name type="scientific">Streptomyces kanasensis</name>
    <dbReference type="NCBI Taxonomy" id="936756"/>
    <lineage>
        <taxon>Bacteria</taxon>
        <taxon>Bacillati</taxon>
        <taxon>Actinomycetota</taxon>
        <taxon>Actinomycetes</taxon>
        <taxon>Kitasatosporales</taxon>
        <taxon>Streptomycetaceae</taxon>
        <taxon>Streptomyces</taxon>
    </lineage>
</organism>
<dbReference type="Proteomes" id="UP000054011">
    <property type="component" value="Unassembled WGS sequence"/>
</dbReference>
<dbReference type="SUPFAM" id="SSF48600">
    <property type="entry name" value="Chorismate mutase II"/>
    <property type="match status" value="1"/>
</dbReference>
<sequence length="120" mass="12879">MTPTSTPDRTATTTTRTATARPARAADRTTAEVTGARTDDAAELIAGARERVDALDDRIIGLIQERMAVSTVIQEARIASGGRRVNLARETEVLARYRDALGRPGTALAMTVLELCRGRV</sequence>
<gene>
    <name evidence="3" type="ORF">ATE80_15095</name>
</gene>
<name>A0A100Y5A3_9ACTN</name>
<protein>
    <submittedName>
        <fullName evidence="3">Chorismate mutase</fullName>
    </submittedName>
</protein>
<evidence type="ECO:0000313" key="3">
    <source>
        <dbReference type="EMBL" id="KUH37964.1"/>
    </source>
</evidence>
<dbReference type="PROSITE" id="PS51168">
    <property type="entry name" value="CHORISMATE_MUT_2"/>
    <property type="match status" value="1"/>
</dbReference>
<accession>A0A100Y5A3</accession>
<feature type="compositionally biased region" description="Low complexity" evidence="1">
    <location>
        <begin position="1"/>
        <end position="23"/>
    </location>
</feature>
<feature type="region of interest" description="Disordered" evidence="1">
    <location>
        <begin position="1"/>
        <end position="35"/>
    </location>
</feature>
<feature type="domain" description="Chorismate mutase" evidence="2">
    <location>
        <begin position="39"/>
        <end position="120"/>
    </location>
</feature>
<keyword evidence="4" id="KW-1185">Reference proteome</keyword>
<evidence type="ECO:0000259" key="2">
    <source>
        <dbReference type="PROSITE" id="PS51168"/>
    </source>
</evidence>
<dbReference type="GO" id="GO:0046417">
    <property type="term" value="P:chorismate metabolic process"/>
    <property type="evidence" value="ECO:0007669"/>
    <property type="project" value="InterPro"/>
</dbReference>
<dbReference type="InterPro" id="IPR036263">
    <property type="entry name" value="Chorismate_II_sf"/>
</dbReference>
<dbReference type="STRING" id="936756.ATE80_15095"/>
<dbReference type="NCBIfam" id="NF005894">
    <property type="entry name" value="PRK07857.1"/>
    <property type="match status" value="1"/>
</dbReference>
<proteinExistence type="predicted"/>
<dbReference type="Gene3D" id="1.20.59.10">
    <property type="entry name" value="Chorismate mutase"/>
    <property type="match status" value="1"/>
</dbReference>
<dbReference type="SMART" id="SM00830">
    <property type="entry name" value="CM_2"/>
    <property type="match status" value="1"/>
</dbReference>
<dbReference type="RefSeq" id="WP_058942732.1">
    <property type="nucleotide sequence ID" value="NZ_LNSV01000034.1"/>
</dbReference>
<dbReference type="Pfam" id="PF01817">
    <property type="entry name" value="CM_2"/>
    <property type="match status" value="1"/>
</dbReference>
<dbReference type="OrthoDB" id="3213864at2"/>
<reference evidence="3 4" key="1">
    <citation type="submission" date="2015-11" db="EMBL/GenBank/DDBJ databases">
        <title>Genome-wide analysis reveals the secondary metabolome in Streptomyces kanasensis ZX01.</title>
        <authorList>
            <person name="Zhang G."/>
            <person name="Han L."/>
            <person name="Feng J."/>
            <person name="Zhang X."/>
        </authorList>
    </citation>
    <scope>NUCLEOTIDE SEQUENCE [LARGE SCALE GENOMIC DNA]</scope>
    <source>
        <strain evidence="3 4">ZX01</strain>
    </source>
</reference>
<dbReference type="GO" id="GO:0004106">
    <property type="term" value="F:chorismate mutase activity"/>
    <property type="evidence" value="ECO:0007669"/>
    <property type="project" value="InterPro"/>
</dbReference>
<dbReference type="AlphaFoldDB" id="A0A100Y5A3"/>
<dbReference type="EMBL" id="LNSV01000034">
    <property type="protein sequence ID" value="KUH37964.1"/>
    <property type="molecule type" value="Genomic_DNA"/>
</dbReference>
<dbReference type="InterPro" id="IPR002701">
    <property type="entry name" value="CM_II_prokaryot"/>
</dbReference>
<comment type="caution">
    <text evidence="3">The sequence shown here is derived from an EMBL/GenBank/DDBJ whole genome shotgun (WGS) entry which is preliminary data.</text>
</comment>
<evidence type="ECO:0000313" key="4">
    <source>
        <dbReference type="Proteomes" id="UP000054011"/>
    </source>
</evidence>
<dbReference type="InterPro" id="IPR036979">
    <property type="entry name" value="CM_dom_sf"/>
</dbReference>
<evidence type="ECO:0000256" key="1">
    <source>
        <dbReference type="SAM" id="MobiDB-lite"/>
    </source>
</evidence>